<dbReference type="KEGG" id="vhl:BME96_01945"/>
<dbReference type="InterPro" id="IPR050064">
    <property type="entry name" value="IGPS_HisA/HisF"/>
</dbReference>
<dbReference type="GO" id="GO:0000105">
    <property type="term" value="P:L-histidine biosynthetic process"/>
    <property type="evidence" value="ECO:0007669"/>
    <property type="project" value="UniProtKB-UniRule"/>
</dbReference>
<gene>
    <name evidence="11" type="primary">hisF</name>
    <name evidence="13" type="ORF">BME96_01945</name>
</gene>
<dbReference type="InterPro" id="IPR011060">
    <property type="entry name" value="RibuloseP-bd_barrel"/>
</dbReference>
<comment type="similarity">
    <text evidence="3 11 12">Belongs to the HisA/HisF family.</text>
</comment>
<comment type="subcellular location">
    <subcellularLocation>
        <location evidence="1 11">Cytoplasm</location>
    </subcellularLocation>
</comment>
<sequence length="259" mass="28108">MLAKRIIPCLDVDKGRVVKGKKFQDIQDVADPVSLAKKYNEDGADELVFYDITASNETRDIFIDVVEKVAAEVAIPFTVGGGIRAIDDFHKVLRAGADKVSINSAAVDNPRLIQEAAWKFGSQCVVLSIDAKENKDGNWTVYTNGGRIDTGLDALEWAKRGEELGAGEIVINAIDTDGEKNGYNLSLTQAIAQSVNIPIVASGGAGKLEHFQDVLQPDVADAALAASVFHYNEISVSQLKQFLVENGVPVRKRRVTPWK</sequence>
<proteinExistence type="inferred from homology"/>
<evidence type="ECO:0000313" key="13">
    <source>
        <dbReference type="EMBL" id="APC47029.1"/>
    </source>
</evidence>
<dbReference type="InterPro" id="IPR013785">
    <property type="entry name" value="Aldolase_TIM"/>
</dbReference>
<evidence type="ECO:0000256" key="3">
    <source>
        <dbReference type="ARBA" id="ARBA00009667"/>
    </source>
</evidence>
<dbReference type="PANTHER" id="PTHR21235">
    <property type="entry name" value="IMIDAZOLE GLYCEROL PHOSPHATE SYNTHASE SUBUNIT HISF/H IGP SYNTHASE SUBUNIT HISF/H"/>
    <property type="match status" value="1"/>
</dbReference>
<evidence type="ECO:0000256" key="2">
    <source>
        <dbReference type="ARBA" id="ARBA00005091"/>
    </source>
</evidence>
<evidence type="ECO:0000256" key="11">
    <source>
        <dbReference type="HAMAP-Rule" id="MF_01013"/>
    </source>
</evidence>
<evidence type="ECO:0000256" key="5">
    <source>
        <dbReference type="ARBA" id="ARBA00022490"/>
    </source>
</evidence>
<comment type="catalytic activity">
    <reaction evidence="10 11">
        <text>5-[(5-phospho-1-deoxy-D-ribulos-1-ylimino)methylamino]-1-(5-phospho-beta-D-ribosyl)imidazole-4-carboxamide + L-glutamine = D-erythro-1-(imidazol-4-yl)glycerol 3-phosphate + 5-amino-1-(5-phospho-beta-D-ribosyl)imidazole-4-carboxamide + L-glutamate + H(+)</text>
        <dbReference type="Rhea" id="RHEA:24793"/>
        <dbReference type="ChEBI" id="CHEBI:15378"/>
        <dbReference type="ChEBI" id="CHEBI:29985"/>
        <dbReference type="ChEBI" id="CHEBI:58278"/>
        <dbReference type="ChEBI" id="CHEBI:58359"/>
        <dbReference type="ChEBI" id="CHEBI:58475"/>
        <dbReference type="ChEBI" id="CHEBI:58525"/>
        <dbReference type="EC" id="4.3.2.10"/>
    </reaction>
</comment>
<keyword evidence="7 11" id="KW-0368">Histidine biosynthesis</keyword>
<comment type="subunit">
    <text evidence="4 11">Heterodimer of HisH and HisF.</text>
</comment>
<dbReference type="GO" id="GO:0016829">
    <property type="term" value="F:lyase activity"/>
    <property type="evidence" value="ECO:0007669"/>
    <property type="project" value="UniProtKB-KW"/>
</dbReference>
<dbReference type="HAMAP" id="MF_01013">
    <property type="entry name" value="HisF"/>
    <property type="match status" value="1"/>
</dbReference>
<evidence type="ECO:0000256" key="4">
    <source>
        <dbReference type="ARBA" id="ARBA00011152"/>
    </source>
</evidence>
<dbReference type="NCBIfam" id="TIGR00735">
    <property type="entry name" value="hisF"/>
    <property type="match status" value="1"/>
</dbReference>
<dbReference type="Gene3D" id="3.20.20.70">
    <property type="entry name" value="Aldolase class I"/>
    <property type="match status" value="1"/>
</dbReference>
<evidence type="ECO:0000256" key="9">
    <source>
        <dbReference type="ARBA" id="ARBA00025475"/>
    </source>
</evidence>
<evidence type="ECO:0000256" key="7">
    <source>
        <dbReference type="ARBA" id="ARBA00023102"/>
    </source>
</evidence>
<reference evidence="13 14" key="1">
    <citation type="submission" date="2016-11" db="EMBL/GenBank/DDBJ databases">
        <title>Complete genome sequencing of Virgibacillus halodenitrificans PDB-F2.</title>
        <authorList>
            <person name="Sun Z."/>
            <person name="Zhou Y."/>
            <person name="Li H."/>
        </authorList>
    </citation>
    <scope>NUCLEOTIDE SEQUENCE [LARGE SCALE GENOMIC DNA]</scope>
    <source>
        <strain evidence="13 14">PDB-F2</strain>
    </source>
</reference>
<evidence type="ECO:0000256" key="12">
    <source>
        <dbReference type="RuleBase" id="RU003657"/>
    </source>
</evidence>
<keyword evidence="8 11" id="KW-0456">Lyase</keyword>
<dbReference type="GO" id="GO:0000107">
    <property type="term" value="F:imidazoleglycerol-phosphate synthase activity"/>
    <property type="evidence" value="ECO:0007669"/>
    <property type="project" value="UniProtKB-UniRule"/>
</dbReference>
<dbReference type="PANTHER" id="PTHR21235:SF2">
    <property type="entry name" value="IMIDAZOLE GLYCEROL PHOSPHATE SYNTHASE HISHF"/>
    <property type="match status" value="1"/>
</dbReference>
<dbReference type="AlphaFoldDB" id="A0AAC9IX60"/>
<keyword evidence="5 11" id="KW-0963">Cytoplasm</keyword>
<dbReference type="EMBL" id="CP017962">
    <property type="protein sequence ID" value="APC47029.1"/>
    <property type="molecule type" value="Genomic_DNA"/>
</dbReference>
<organism evidence="13 14">
    <name type="scientific">Virgibacillus halodenitrificans</name>
    <name type="common">Bacillus halodenitrificans</name>
    <dbReference type="NCBI Taxonomy" id="1482"/>
    <lineage>
        <taxon>Bacteria</taxon>
        <taxon>Bacillati</taxon>
        <taxon>Bacillota</taxon>
        <taxon>Bacilli</taxon>
        <taxon>Bacillales</taxon>
        <taxon>Bacillaceae</taxon>
        <taxon>Virgibacillus</taxon>
    </lineage>
</organism>
<comment type="pathway">
    <text evidence="2 11">Amino-acid biosynthesis; L-histidine biosynthesis; L-histidine from 5-phospho-alpha-D-ribose 1-diphosphate: step 5/9.</text>
</comment>
<feature type="active site" evidence="11">
    <location>
        <position position="11"/>
    </location>
</feature>
<dbReference type="CDD" id="cd04731">
    <property type="entry name" value="HisF"/>
    <property type="match status" value="1"/>
</dbReference>
<keyword evidence="6 11" id="KW-0028">Amino-acid biosynthesis</keyword>
<evidence type="ECO:0000256" key="10">
    <source>
        <dbReference type="ARBA" id="ARBA00047838"/>
    </source>
</evidence>
<feature type="active site" evidence="11">
    <location>
        <position position="130"/>
    </location>
</feature>
<accession>A0AAC9IX60</accession>
<protein>
    <recommendedName>
        <fullName evidence="11">Imidazole glycerol phosphate synthase subunit HisF</fullName>
        <ecNumber evidence="11">4.3.2.10</ecNumber>
    </recommendedName>
    <alternativeName>
        <fullName evidence="11">IGP synthase cyclase subunit</fullName>
    </alternativeName>
    <alternativeName>
        <fullName evidence="11">IGP synthase subunit HisF</fullName>
    </alternativeName>
    <alternativeName>
        <fullName evidence="11">ImGP synthase subunit HisF</fullName>
        <shortName evidence="11">IGPS subunit HisF</shortName>
    </alternativeName>
</protein>
<dbReference type="RefSeq" id="WP_071648139.1">
    <property type="nucleotide sequence ID" value="NZ_CP017962.1"/>
</dbReference>
<dbReference type="EC" id="4.3.2.10" evidence="11"/>
<evidence type="ECO:0000256" key="6">
    <source>
        <dbReference type="ARBA" id="ARBA00022605"/>
    </source>
</evidence>
<name>A0AAC9IX60_VIRHA</name>
<comment type="function">
    <text evidence="9 11">IGPS catalyzes the conversion of PRFAR and glutamine to IGP, AICAR and glutamate. The HisF subunit catalyzes the cyclization activity that produces IGP and AICAR from PRFAR using the ammonia provided by the HisH subunit.</text>
</comment>
<evidence type="ECO:0000313" key="14">
    <source>
        <dbReference type="Proteomes" id="UP000182945"/>
    </source>
</evidence>
<evidence type="ECO:0000256" key="1">
    <source>
        <dbReference type="ARBA" id="ARBA00004496"/>
    </source>
</evidence>
<dbReference type="InterPro" id="IPR006062">
    <property type="entry name" value="His_biosynth"/>
</dbReference>
<dbReference type="GO" id="GO:0005737">
    <property type="term" value="C:cytoplasm"/>
    <property type="evidence" value="ECO:0007669"/>
    <property type="project" value="UniProtKB-SubCell"/>
</dbReference>
<evidence type="ECO:0000256" key="8">
    <source>
        <dbReference type="ARBA" id="ARBA00023239"/>
    </source>
</evidence>
<dbReference type="GeneID" id="71513141"/>
<dbReference type="InterPro" id="IPR004651">
    <property type="entry name" value="HisF"/>
</dbReference>
<dbReference type="SUPFAM" id="SSF51366">
    <property type="entry name" value="Ribulose-phoshate binding barrel"/>
    <property type="match status" value="1"/>
</dbReference>
<dbReference type="FunFam" id="3.20.20.70:FF:000006">
    <property type="entry name" value="Imidazole glycerol phosphate synthase subunit HisF"/>
    <property type="match status" value="1"/>
</dbReference>
<dbReference type="Pfam" id="PF00977">
    <property type="entry name" value="His_biosynth"/>
    <property type="match status" value="1"/>
</dbReference>
<dbReference type="Proteomes" id="UP000182945">
    <property type="component" value="Chromosome"/>
</dbReference>